<feature type="compositionally biased region" description="Polar residues" evidence="2">
    <location>
        <begin position="460"/>
        <end position="469"/>
    </location>
</feature>
<feature type="compositionally biased region" description="Basic and acidic residues" evidence="2">
    <location>
        <begin position="603"/>
        <end position="621"/>
    </location>
</feature>
<organism evidence="3 4">
    <name type="scientific">Nocardia tenerifensis</name>
    <dbReference type="NCBI Taxonomy" id="228006"/>
    <lineage>
        <taxon>Bacteria</taxon>
        <taxon>Bacillati</taxon>
        <taxon>Actinomycetota</taxon>
        <taxon>Actinomycetes</taxon>
        <taxon>Mycobacteriales</taxon>
        <taxon>Nocardiaceae</taxon>
        <taxon>Nocardia</taxon>
    </lineage>
</organism>
<protein>
    <submittedName>
        <fullName evidence="3">Uncharacterized protein</fullName>
    </submittedName>
</protein>
<dbReference type="OrthoDB" id="4531355at2"/>
<reference evidence="3 4" key="1">
    <citation type="submission" date="2018-05" db="EMBL/GenBank/DDBJ databases">
        <title>Genomic Encyclopedia of Type Strains, Phase IV (KMG-IV): sequencing the most valuable type-strain genomes for metagenomic binning, comparative biology and taxonomic classification.</title>
        <authorList>
            <person name="Goeker M."/>
        </authorList>
    </citation>
    <scope>NUCLEOTIDE SEQUENCE [LARGE SCALE GENOMIC DNA]</scope>
    <source>
        <strain evidence="3 4">DSM 44704</strain>
    </source>
</reference>
<feature type="region of interest" description="Disordered" evidence="2">
    <location>
        <begin position="458"/>
        <end position="482"/>
    </location>
</feature>
<feature type="compositionally biased region" description="Basic and acidic residues" evidence="2">
    <location>
        <begin position="675"/>
        <end position="691"/>
    </location>
</feature>
<gene>
    <name evidence="3" type="ORF">DFR70_103684</name>
</gene>
<feature type="region of interest" description="Disordered" evidence="2">
    <location>
        <begin position="659"/>
        <end position="691"/>
    </location>
</feature>
<keyword evidence="1" id="KW-0175">Coiled coil</keyword>
<comment type="caution">
    <text evidence="3">The sequence shown here is derived from an EMBL/GenBank/DDBJ whole genome shotgun (WGS) entry which is preliminary data.</text>
</comment>
<name>A0A318K5K9_9NOCA</name>
<dbReference type="Gene3D" id="1.10.287.1490">
    <property type="match status" value="1"/>
</dbReference>
<accession>A0A318K5K9</accession>
<dbReference type="AlphaFoldDB" id="A0A318K5K9"/>
<keyword evidence="4" id="KW-1185">Reference proteome</keyword>
<dbReference type="Proteomes" id="UP000247569">
    <property type="component" value="Unassembled WGS sequence"/>
</dbReference>
<dbReference type="EMBL" id="QJKF01000003">
    <property type="protein sequence ID" value="PXX66929.1"/>
    <property type="molecule type" value="Genomic_DNA"/>
</dbReference>
<evidence type="ECO:0000256" key="1">
    <source>
        <dbReference type="SAM" id="Coils"/>
    </source>
</evidence>
<evidence type="ECO:0000313" key="3">
    <source>
        <dbReference type="EMBL" id="PXX66929.1"/>
    </source>
</evidence>
<evidence type="ECO:0000256" key="2">
    <source>
        <dbReference type="SAM" id="MobiDB-lite"/>
    </source>
</evidence>
<evidence type="ECO:0000313" key="4">
    <source>
        <dbReference type="Proteomes" id="UP000247569"/>
    </source>
</evidence>
<feature type="region of interest" description="Disordered" evidence="2">
    <location>
        <begin position="598"/>
        <end position="621"/>
    </location>
</feature>
<feature type="coiled-coil region" evidence="1">
    <location>
        <begin position="511"/>
        <end position="575"/>
    </location>
</feature>
<sequence>MSDRSPEDELIAEAVAFGRAFKHMLHAHAQAATWLERRRIRKQISQKLREQRRAEQGAREHQLSWTQQMVDRYRTHAAIVAERAENPNVYHTRRYEDSRALAEHADYLREKIIDNSRLTLTERGIALDGLDAATVFPHLETGRLFDRAHKVKGIDALRYRARVAQEKTGRAQRVREVPRDQGQTADLPRVNEPERFATRLTWSDPQGWVWSELGSARTEAAAADWVHDNLARANWMPDTTVELNITDTHDQTAPIYRDYGEPRAVAGNLAAYTGAQQRTLRRDAAAEAAHGRRWTSVVRYHAPGDLDADRISVLRGYHDDREDSARWVHDTVKSLNIAPRTRVSATLWDTGAVQPTHVAAGSPSEVIEDIRERWYRYGAQISYVPEGADQAVHETRGHVSEAECVDWTRRQLDAIRPAPGTHVQIGVYDSDRSDHDPVLRTEGPIGMVADELDALREQHPPQTRPQQAHSAEPPDAGADDSRLAQVERQLTDIAADRDRLGSRVEILQRGLDAVTADRDEIRRKLGNAESQIESLKNRNQRLATEIGELQDRPSMDAVAAERDRYKRERDEAVTKLAARMPREQRYGSKERVEFDELGNTQRWSREASDAGDRDGLTEAARAAREAFDEAIVEQMSADFVKAHGDIYDEPKMRQFAREWLTNASEQHEPPGIARDVSERNGQRRNGIERGR</sequence>
<dbReference type="RefSeq" id="WP_146251090.1">
    <property type="nucleotide sequence ID" value="NZ_QJKF01000003.1"/>
</dbReference>
<proteinExistence type="predicted"/>